<feature type="domain" description="EGF-like" evidence="17">
    <location>
        <begin position="599"/>
        <end position="637"/>
    </location>
</feature>
<feature type="domain" description="EGF-like" evidence="17">
    <location>
        <begin position="1462"/>
        <end position="1497"/>
    </location>
</feature>
<organism evidence="21 22">
    <name type="scientific">Crenichthys baileyi</name>
    <name type="common">White River springfish</name>
    <dbReference type="NCBI Taxonomy" id="28760"/>
    <lineage>
        <taxon>Eukaryota</taxon>
        <taxon>Metazoa</taxon>
        <taxon>Chordata</taxon>
        <taxon>Craniata</taxon>
        <taxon>Vertebrata</taxon>
        <taxon>Euteleostomi</taxon>
        <taxon>Actinopterygii</taxon>
        <taxon>Neopterygii</taxon>
        <taxon>Teleostei</taxon>
        <taxon>Neoteleostei</taxon>
        <taxon>Acanthomorphata</taxon>
        <taxon>Ovalentaria</taxon>
        <taxon>Atherinomorphae</taxon>
        <taxon>Cyprinodontiformes</taxon>
        <taxon>Goodeidae</taxon>
        <taxon>Crenichthys</taxon>
    </lineage>
</organism>
<dbReference type="InterPro" id="IPR003886">
    <property type="entry name" value="NIDO_dom"/>
</dbReference>
<dbReference type="InterPro" id="IPR026823">
    <property type="entry name" value="cEGF"/>
</dbReference>
<dbReference type="InterPro" id="IPR005533">
    <property type="entry name" value="AMOP_dom"/>
</dbReference>
<keyword evidence="13 15" id="KW-1015">Disulfide bond</keyword>
<feature type="domain" description="EGF-like" evidence="17">
    <location>
        <begin position="1004"/>
        <end position="1045"/>
    </location>
</feature>
<feature type="disulfide bond" evidence="15">
    <location>
        <begin position="724"/>
        <end position="734"/>
    </location>
</feature>
<dbReference type="GO" id="GO:0007160">
    <property type="term" value="P:cell-matrix adhesion"/>
    <property type="evidence" value="ECO:0007669"/>
    <property type="project" value="InterPro"/>
</dbReference>
<comment type="subcellular location">
    <subcellularLocation>
        <location evidence="1">Membrane</location>
        <topology evidence="1">Single-pass type I membrane protein</topology>
    </subcellularLocation>
    <subcellularLocation>
        <location evidence="2">Secreted</location>
        <location evidence="2">Extracellular space</location>
        <location evidence="2">Extracellular matrix</location>
    </subcellularLocation>
</comment>
<dbReference type="InterPro" id="IPR018097">
    <property type="entry name" value="EGF_Ca-bd_CS"/>
</dbReference>
<keyword evidence="5" id="KW-0272">Extracellular matrix</keyword>
<feature type="domain" description="VWFD" evidence="20">
    <location>
        <begin position="1909"/>
        <end position="2107"/>
    </location>
</feature>
<keyword evidence="10" id="KW-0106">Calcium</keyword>
<evidence type="ECO:0000256" key="3">
    <source>
        <dbReference type="ARBA" id="ARBA00006127"/>
    </source>
</evidence>
<evidence type="ECO:0000256" key="12">
    <source>
        <dbReference type="ARBA" id="ARBA00023136"/>
    </source>
</evidence>
<dbReference type="InterPro" id="IPR001846">
    <property type="entry name" value="VWF_type-D"/>
</dbReference>
<evidence type="ECO:0000259" key="18">
    <source>
        <dbReference type="PROSITE" id="PS50856"/>
    </source>
</evidence>
<feature type="domain" description="EGF-like" evidence="17">
    <location>
        <begin position="720"/>
        <end position="757"/>
    </location>
</feature>
<name>A0AAV9RA10_9TELE</name>
<evidence type="ECO:0000256" key="13">
    <source>
        <dbReference type="ARBA" id="ARBA00023157"/>
    </source>
</evidence>
<evidence type="ECO:0000313" key="21">
    <source>
        <dbReference type="EMBL" id="KAK5605192.1"/>
    </source>
</evidence>
<dbReference type="Proteomes" id="UP001311232">
    <property type="component" value="Unassembled WGS sequence"/>
</dbReference>
<dbReference type="CDD" id="cd00054">
    <property type="entry name" value="EGF_CA"/>
    <property type="match status" value="26"/>
</dbReference>
<evidence type="ECO:0000256" key="16">
    <source>
        <dbReference type="SAM" id="Phobius"/>
    </source>
</evidence>
<dbReference type="PROSITE" id="PS51220">
    <property type="entry name" value="NIDO"/>
    <property type="match status" value="1"/>
</dbReference>
<dbReference type="SMART" id="SM00723">
    <property type="entry name" value="AMOP"/>
    <property type="match status" value="1"/>
</dbReference>
<feature type="domain" description="EGF-like" evidence="17">
    <location>
        <begin position="1415"/>
        <end position="1453"/>
    </location>
</feature>
<evidence type="ECO:0000256" key="8">
    <source>
        <dbReference type="ARBA" id="ARBA00022729"/>
    </source>
</evidence>
<feature type="domain" description="EGF-like" evidence="17">
    <location>
        <begin position="678"/>
        <end position="718"/>
    </location>
</feature>
<feature type="domain" description="EGF-like" evidence="17">
    <location>
        <begin position="1128"/>
        <end position="1167"/>
    </location>
</feature>
<feature type="domain" description="EGF-like" evidence="17">
    <location>
        <begin position="354"/>
        <end position="393"/>
    </location>
</feature>
<dbReference type="GO" id="GO:0030855">
    <property type="term" value="P:epithelial cell differentiation"/>
    <property type="evidence" value="ECO:0007669"/>
    <property type="project" value="UniProtKB-ARBA"/>
</dbReference>
<evidence type="ECO:0000256" key="6">
    <source>
        <dbReference type="ARBA" id="ARBA00022536"/>
    </source>
</evidence>
<dbReference type="SMART" id="SM00181">
    <property type="entry name" value="EGF"/>
    <property type="match status" value="39"/>
</dbReference>
<dbReference type="InterPro" id="IPR001881">
    <property type="entry name" value="EGF-like_Ca-bd_dom"/>
</dbReference>
<evidence type="ECO:0000259" key="19">
    <source>
        <dbReference type="PROSITE" id="PS51220"/>
    </source>
</evidence>
<feature type="domain" description="EGF-like" evidence="17">
    <location>
        <begin position="148"/>
        <end position="188"/>
    </location>
</feature>
<feature type="domain" description="EGF-like" evidence="17">
    <location>
        <begin position="1210"/>
        <end position="1252"/>
    </location>
</feature>
<evidence type="ECO:0000256" key="5">
    <source>
        <dbReference type="ARBA" id="ARBA00022530"/>
    </source>
</evidence>
<dbReference type="InterPro" id="IPR009030">
    <property type="entry name" value="Growth_fac_rcpt_cys_sf"/>
</dbReference>
<evidence type="ECO:0000256" key="11">
    <source>
        <dbReference type="ARBA" id="ARBA00022989"/>
    </source>
</evidence>
<dbReference type="PROSITE" id="PS00010">
    <property type="entry name" value="ASX_HYDROXYL"/>
    <property type="match status" value="31"/>
</dbReference>
<feature type="domain" description="EGF-like" evidence="17">
    <location>
        <begin position="514"/>
        <end position="555"/>
    </location>
</feature>
<feature type="domain" description="EGF-like" evidence="17">
    <location>
        <begin position="473"/>
        <end position="513"/>
    </location>
</feature>
<keyword evidence="14" id="KW-0325">Glycoprotein</keyword>
<feature type="domain" description="EGF-like" evidence="17">
    <location>
        <begin position="394"/>
        <end position="433"/>
    </location>
</feature>
<dbReference type="PROSITE" id="PS01187">
    <property type="entry name" value="EGF_CA"/>
    <property type="match status" value="13"/>
</dbReference>
<keyword evidence="9" id="KW-0677">Repeat</keyword>
<feature type="domain" description="EGF-like" evidence="17">
    <location>
        <begin position="2531"/>
        <end position="2572"/>
    </location>
</feature>
<feature type="domain" description="EGF-like" evidence="17">
    <location>
        <begin position="434"/>
        <end position="472"/>
    </location>
</feature>
<protein>
    <submittedName>
        <fullName evidence="21">Uncharacterized protein</fullName>
    </submittedName>
</protein>
<feature type="domain" description="EGF-like" evidence="17">
    <location>
        <begin position="1087"/>
        <end position="1127"/>
    </location>
</feature>
<dbReference type="SMART" id="SM00539">
    <property type="entry name" value="NIDO"/>
    <property type="match status" value="1"/>
</dbReference>
<dbReference type="InterPro" id="IPR007567">
    <property type="entry name" value="Mid2_dom"/>
</dbReference>
<feature type="domain" description="EGF-like" evidence="17">
    <location>
        <begin position="963"/>
        <end position="1003"/>
    </location>
</feature>
<dbReference type="SUPFAM" id="SSF57196">
    <property type="entry name" value="EGF/Laminin"/>
    <property type="match status" value="5"/>
</dbReference>
<sequence length="2665" mass="290949">MSGAAKFEEVSTVNKRRGDRSLRGFSRTPCAFWARRERKAMLILKNTPFLRGCLEGVGLWGEGGSLIQTGIMRSLLLPPFLSCWKFSVLWLLTLFALLEYCCAVVIDKSKCEAEGINCHAQADCMKIRDSFTCGCRDGYQGDGQDCGDINECLSNIHNCHLKARCTNSEGSYDCICLHGYVGDGKTCQDINECLTNNGECHPYALCTNLDGGRSCRCNPGFRGDGLQCTDINECADQRNCHWNATCTNNPGSYVCTCNAGYKGNGNYLCMDIDECLENPRVCSSSLGYKGCINTPGSYRCTCNSGFQSAGQNCVDIDECANNICSSFAVCKNSVGSYQCTCKSGFVGDGLICADVNECISGNDCDSKAICINRLGSYECACLEGFVGDGQRCEDINECALPNICPSFTTCVNNPGSYKCDCGIGFIFNNSKCNDIDECKAGHCSPFANCTNSHGSFSCQCLSGYKGNGFICDDINECSLVTTCHSKALCSNSPGSYNCTCMTGYSGDGVSQCNDINECLVNNGGCENKATCVNNQGSFICQCQSGFNLINKTICQDINECKEKSNPCGVNEVCNNTNGSYECPCQAGYYRPAKIMACDDWDECKDKPCHLNATCLNTIGSYTCTCKRGFKGNGSHCLDIDECAMERICHSRAICTNVIGDFFCSCQQGFTGDGFSCQDVNECSLSNTTCPSFSQCVNSPGSYVCSCLNGTLASDDACVPPVLPCDPPCHSKGLCHISPSGYQCVCDIGFVGDGVTCADINECQLDNICPENETECLNTPGSFSCDCKQGYTLQGQKCVDVNECDTRQQECSEFAQCINTVGSYSCFCRNGYTGDGKNCSDIDECQNGGCHPVANCINMPGSFSCVCPWGMEGDGFDCQDVNECEDNATLPNNCSSQALCRNTNGSYHCQCNDGYQGDGFVCDDADECEMATACGKNMTCTNVPGSYSCSCVLGSVYNEGTCVNEHTCLNASNSCHPFAKCNTYQGSFYCQCTKGYEGSGTDCRDINECDQLKGQVCPPFSYCSNTNGSYVCNCWEGFQNNGTHCQDINECEMGNFMCPDNSSCTNTAGSYNCTCHSGFSHNNFLCLDINECSLGLMQCPNFSNCLNTIGSSICECWKGYQGNVTECRDIDECLDNSTCPDHSTCVNTNGSYKCLCQTGFSNSADLCVDINECSENHMGQLCKNGACMNALGSYYCDCFKGFWSNGTECVDVDECSELLNSSVCQPFSTCVNTPGSYRCPCNKGYFFNGTKCLDVDECLDPNGTPCPENSFCNNTVGSFICSCSPGYKPIDSGCEDIDECKNNNTCRPDQVCTNLPGAYNCSCLLGYHEEREACVDNNECETSPCHPLAQCWNTPGSFSCHCPTGFTGNGTWCKDVDECVALTNTCHRLSQCHNTPGSFVCVCQPGFLSIGSLCADINECLQGNGQCHSAATCINHVGGFRCLCNRGWETTKDNGHGTGGCVDLNECLSPNACPQQSSCTNLPGSYTCSCPENNPVCKTSTRIESTLYPYGAEAGDNEVKIEAEDGNSPYIVPPAGFVFMGKLYDRIYFSDNGLVQFQSLAENEQYLFPSPSAYGFHEDIKVPLLAVFWDDGDLTQGKGKLYYQEYSKPDASDVYSQMVFIRTADEVTRFEGLKQRPSFSPAWILKITWDNVMPVSYQKINFSETNTFQCILTTDGVRSFALLRYGEMKWGPGFRKHHDALIGYTDGRTTFKETTVPPENLFGPAGRYRPNEVKGTLGNLGQLVYDLTGPQGSDDDAQIKCQAWSKKEPDPAKWAVGLPSCPCTRTQALEDLAFVQDLTDPGGTVQKLRSQRWGGSSGPIFRLLLSNQYGAGKSCVYDPEGALVAGYNECYFYGHSTQKHIDEDLLPFQWCCINSSLCHLYLSKRPLDRCQGYSFSSGSGFSLSNGATHGQAMVYGSLHFITFDGTEYSFKALGEFVILRLSSASGSNIFTLQGQIEKLNTVARGIFEVPVVVRMAAFNQGIGKIEWKCSDKNSGLQIFVDDVEVSVRIGVVYEDKRNFAVRCFSVNRCAAVYTSSLKVVVWRSEGYNQLGAMVEVPQNFYKRTVGLLGLWSSNRSDDFLMSDGKVLPYGDFNPPEEERLKLFYLSCDRAVPGPESLLFSSPPKVPLDINSTKLLLEHFSPTELETQKKNCKDSMQCVQDSLASGISDLGQQTLDAQTQFRNLALIYGNMPPIVTEPTVIQGKVNSQVSIQIVAQDPNSDPITYSLLFPRPPGAHVGSGDGSLTWTPLSTQPVQLTVKVSDKQTSSLFTPILRVCNCLNGGTCLYDSIAESHLQGKFQLVGCLCMKGYSGMFCENTTDVCRGKPCFRGVQCHLTSVSDQFTCGECPDSTVSNGKEGYKCFEYDMCSPPFPFPCHKDGECRNTKLSYSCSCKSGFNGDGHNCTDVDECAALNACENAKYECLNKHGSFECLCRYKDSKNTHGCGNSTNPPGYNMFNISIGWRNERTDGRKQLDEILTKGFANKFYNISKGNASKPEVEEYRVAVSSDTPHWYIQDYLARVSTFYDIKTVAVDDLDECKAKEAGCDTYGMCINTYGGYRCVCDDTANLDGSRSCIYERSETRDSNVNLIVGLVLGIGIPLLLLLLLAALVYCCCRKKTVTGDLPHLLPDHIQQQFNPPPFNYADPALQYISHCSPRVLDNITPRQQLR</sequence>
<dbReference type="EMBL" id="JAHHUM010002311">
    <property type="protein sequence ID" value="KAK5605192.1"/>
    <property type="molecule type" value="Genomic_DNA"/>
</dbReference>
<dbReference type="InterPro" id="IPR024731">
    <property type="entry name" value="NELL2-like_EGF"/>
</dbReference>
<feature type="domain" description="AMOP" evidence="18">
    <location>
        <begin position="1752"/>
        <end position="1884"/>
    </location>
</feature>
<evidence type="ECO:0000256" key="14">
    <source>
        <dbReference type="ARBA" id="ARBA00023180"/>
    </source>
</evidence>
<dbReference type="FunFam" id="2.10.25.10:FF:000202">
    <property type="entry name" value="Multiple epidermal growth factor-like domains 8"/>
    <property type="match status" value="1"/>
</dbReference>
<dbReference type="SUPFAM" id="SSF57184">
    <property type="entry name" value="Growth factor receptor domain"/>
    <property type="match status" value="11"/>
</dbReference>
<dbReference type="InterPro" id="IPR056619">
    <property type="entry name" value="C8-3_MUC4"/>
</dbReference>
<dbReference type="Gene3D" id="2.60.40.10">
    <property type="entry name" value="Immunoglobulins"/>
    <property type="match status" value="1"/>
</dbReference>
<feature type="domain" description="EGF-like" evidence="17">
    <location>
        <begin position="1335"/>
        <end position="1373"/>
    </location>
</feature>
<feature type="domain" description="EGF-like" evidence="17">
    <location>
        <begin position="1168"/>
        <end position="1209"/>
    </location>
</feature>
<feature type="domain" description="EGF-like" evidence="17">
    <location>
        <begin position="879"/>
        <end position="920"/>
    </location>
</feature>
<keyword evidence="12 16" id="KW-0472">Membrane</keyword>
<accession>A0AAV9RA10</accession>
<feature type="transmembrane region" description="Helical" evidence="16">
    <location>
        <begin position="2585"/>
        <end position="2608"/>
    </location>
</feature>
<feature type="domain" description="EGF-like" evidence="17">
    <location>
        <begin position="189"/>
        <end position="229"/>
    </location>
</feature>
<evidence type="ECO:0000259" key="20">
    <source>
        <dbReference type="PROSITE" id="PS51233"/>
    </source>
</evidence>
<feature type="domain" description="EGF-like" evidence="17">
    <location>
        <begin position="1046"/>
        <end position="1084"/>
    </location>
</feature>
<dbReference type="GO" id="GO:0005509">
    <property type="term" value="F:calcium ion binding"/>
    <property type="evidence" value="ECO:0007669"/>
    <property type="project" value="InterPro"/>
</dbReference>
<evidence type="ECO:0000256" key="10">
    <source>
        <dbReference type="ARBA" id="ARBA00022837"/>
    </source>
</evidence>
<dbReference type="GO" id="GO:0048513">
    <property type="term" value="P:animal organ development"/>
    <property type="evidence" value="ECO:0007669"/>
    <property type="project" value="UniProtKB-ARBA"/>
</dbReference>
<feature type="domain" description="NIDO" evidence="19">
    <location>
        <begin position="1586"/>
        <end position="1732"/>
    </location>
</feature>
<dbReference type="FunFam" id="2.10.25.10:FF:000555">
    <property type="entry name" value="Dumpy, isoform I"/>
    <property type="match status" value="1"/>
</dbReference>
<dbReference type="GO" id="GO:0071944">
    <property type="term" value="C:cell periphery"/>
    <property type="evidence" value="ECO:0007669"/>
    <property type="project" value="UniProtKB-ARBA"/>
</dbReference>
<dbReference type="Gene3D" id="2.10.25.10">
    <property type="entry name" value="Laminin"/>
    <property type="match status" value="38"/>
</dbReference>
<dbReference type="InterPro" id="IPR052235">
    <property type="entry name" value="Nephronectin_domain"/>
</dbReference>
<evidence type="ECO:0000256" key="1">
    <source>
        <dbReference type="ARBA" id="ARBA00004479"/>
    </source>
</evidence>
<feature type="domain" description="EGF-like" evidence="17">
    <location>
        <begin position="107"/>
        <end position="147"/>
    </location>
</feature>
<dbReference type="PROSITE" id="PS50026">
    <property type="entry name" value="EGF_3"/>
    <property type="match status" value="36"/>
</dbReference>
<feature type="domain" description="EGF-like" evidence="17">
    <location>
        <begin position="2360"/>
        <end position="2401"/>
    </location>
</feature>
<feature type="domain" description="EGF-like" evidence="17">
    <location>
        <begin position="799"/>
        <end position="839"/>
    </location>
</feature>
<dbReference type="InterPro" id="IPR000152">
    <property type="entry name" value="EGF-type_Asp/Asn_hydroxyl_site"/>
</dbReference>
<dbReference type="FunFam" id="2.10.25.10:FF:000038">
    <property type="entry name" value="Fibrillin 2"/>
    <property type="match status" value="23"/>
</dbReference>
<keyword evidence="22" id="KW-1185">Reference proteome</keyword>
<dbReference type="PROSITE" id="PS01186">
    <property type="entry name" value="EGF_2"/>
    <property type="match status" value="28"/>
</dbReference>
<dbReference type="Pfam" id="PF06119">
    <property type="entry name" value="NIDO"/>
    <property type="match status" value="1"/>
</dbReference>
<evidence type="ECO:0000313" key="22">
    <source>
        <dbReference type="Proteomes" id="UP001311232"/>
    </source>
</evidence>
<feature type="domain" description="EGF-like" evidence="17">
    <location>
        <begin position="1253"/>
        <end position="1294"/>
    </location>
</feature>
<dbReference type="Pfam" id="PF23263">
    <property type="entry name" value="C8-3_MUC4"/>
    <property type="match status" value="1"/>
</dbReference>
<reference evidence="21 22" key="1">
    <citation type="submission" date="2021-06" db="EMBL/GenBank/DDBJ databases">
        <authorList>
            <person name="Palmer J.M."/>
        </authorList>
    </citation>
    <scope>NUCLEOTIDE SEQUENCE [LARGE SCALE GENOMIC DNA]</scope>
    <source>
        <strain evidence="21 22">MEX-2019</strain>
        <tissue evidence="21">Muscle</tissue>
    </source>
</reference>
<feature type="domain" description="EGF-like" evidence="17">
    <location>
        <begin position="840"/>
        <end position="878"/>
    </location>
</feature>
<evidence type="ECO:0000256" key="9">
    <source>
        <dbReference type="ARBA" id="ARBA00022737"/>
    </source>
</evidence>
<dbReference type="PROSITE" id="PS50856">
    <property type="entry name" value="AMOP"/>
    <property type="match status" value="1"/>
</dbReference>
<dbReference type="PROSITE" id="PS51233">
    <property type="entry name" value="VWFD"/>
    <property type="match status" value="1"/>
</dbReference>
<dbReference type="SMART" id="SM00179">
    <property type="entry name" value="EGF_CA"/>
    <property type="match status" value="37"/>
</dbReference>
<dbReference type="InterPro" id="IPR049883">
    <property type="entry name" value="NOTCH1_EGF-like"/>
</dbReference>
<feature type="domain" description="EGF-like" evidence="17">
    <location>
        <begin position="758"/>
        <end position="798"/>
    </location>
</feature>
<feature type="domain" description="EGF-like" evidence="17">
    <location>
        <begin position="1374"/>
        <end position="1414"/>
    </location>
</feature>
<comment type="caution">
    <text evidence="15">Lacks conserved residue(s) required for the propagation of feature annotation.</text>
</comment>
<evidence type="ECO:0000256" key="4">
    <source>
        <dbReference type="ARBA" id="ARBA00022525"/>
    </source>
</evidence>
<keyword evidence="8" id="KW-0732">Signal</keyword>
<dbReference type="Pfam" id="PF12947">
    <property type="entry name" value="EGF_3"/>
    <property type="match status" value="10"/>
</dbReference>
<feature type="domain" description="EGF-like" evidence="17">
    <location>
        <begin position="638"/>
        <end position="675"/>
    </location>
</feature>
<dbReference type="Pfam" id="PF05345">
    <property type="entry name" value="He_PIG"/>
    <property type="match status" value="1"/>
</dbReference>
<dbReference type="PROSITE" id="PS00022">
    <property type="entry name" value="EGF_1"/>
    <property type="match status" value="1"/>
</dbReference>
<dbReference type="PANTHER" id="PTHR24050:SF28">
    <property type="entry name" value="UROMODULIN-LIKE"/>
    <property type="match status" value="1"/>
</dbReference>
<evidence type="ECO:0000256" key="15">
    <source>
        <dbReference type="PROSITE-ProRule" id="PRU00076"/>
    </source>
</evidence>
<keyword evidence="6 15" id="KW-0245">EGF-like domain</keyword>
<keyword evidence="4" id="KW-0964">Secreted</keyword>
<evidence type="ECO:0000259" key="17">
    <source>
        <dbReference type="PROSITE" id="PS50026"/>
    </source>
</evidence>
<feature type="domain" description="EGF-like" evidence="17">
    <location>
        <begin position="1295"/>
        <end position="1334"/>
    </location>
</feature>
<dbReference type="Pfam" id="PF04478">
    <property type="entry name" value="Mid2"/>
    <property type="match status" value="1"/>
</dbReference>
<feature type="domain" description="EGF-like" evidence="17">
    <location>
        <begin position="923"/>
        <end position="962"/>
    </location>
</feature>
<keyword evidence="11 16" id="KW-1133">Transmembrane helix</keyword>
<dbReference type="GO" id="GO:0016020">
    <property type="term" value="C:membrane"/>
    <property type="evidence" value="ECO:0007669"/>
    <property type="project" value="UniProtKB-SubCell"/>
</dbReference>
<feature type="domain" description="EGF-like" evidence="17">
    <location>
        <begin position="230"/>
        <end position="270"/>
    </location>
</feature>
<dbReference type="FunFam" id="2.10.25.10:FF:000506">
    <property type="entry name" value="Adhesion G protein-coupled receptor E1"/>
    <property type="match status" value="2"/>
</dbReference>
<dbReference type="Pfam" id="PF12662">
    <property type="entry name" value="cEGF"/>
    <property type="match status" value="2"/>
</dbReference>
<comment type="similarity">
    <text evidence="3">Belongs to the fibulin family.</text>
</comment>
<evidence type="ECO:0000256" key="7">
    <source>
        <dbReference type="ARBA" id="ARBA00022692"/>
    </source>
</evidence>
<dbReference type="PANTHER" id="PTHR24050">
    <property type="entry name" value="PA14 DOMAIN-CONTAINING PROTEIN"/>
    <property type="match status" value="1"/>
</dbReference>
<feature type="domain" description="EGF-like" evidence="17">
    <location>
        <begin position="271"/>
        <end position="314"/>
    </location>
</feature>
<feature type="domain" description="EGF-like" evidence="17">
    <location>
        <begin position="315"/>
        <end position="353"/>
    </location>
</feature>
<keyword evidence="7 16" id="KW-0812">Transmembrane</keyword>
<dbReference type="Pfam" id="PF07645">
    <property type="entry name" value="EGF_CA"/>
    <property type="match status" value="21"/>
</dbReference>
<gene>
    <name evidence="21" type="ORF">CRENBAI_021360</name>
</gene>
<dbReference type="GO" id="GO:0048731">
    <property type="term" value="P:system development"/>
    <property type="evidence" value="ECO:0007669"/>
    <property type="project" value="UniProtKB-ARBA"/>
</dbReference>
<comment type="caution">
    <text evidence="21">The sequence shown here is derived from an EMBL/GenBank/DDBJ whole genome shotgun (WGS) entry which is preliminary data.</text>
</comment>
<proteinExistence type="inferred from homology"/>
<dbReference type="InterPro" id="IPR000742">
    <property type="entry name" value="EGF"/>
</dbReference>
<dbReference type="InterPro" id="IPR013783">
    <property type="entry name" value="Ig-like_fold"/>
</dbReference>
<evidence type="ECO:0000256" key="2">
    <source>
        <dbReference type="ARBA" id="ARBA00004498"/>
    </source>
</evidence>
<feature type="domain" description="EGF-like" evidence="17">
    <location>
        <begin position="556"/>
        <end position="598"/>
    </location>
</feature>